<dbReference type="EMBL" id="BMGH01000001">
    <property type="protein sequence ID" value="GGD13603.1"/>
    <property type="molecule type" value="Genomic_DNA"/>
</dbReference>
<evidence type="ECO:0000313" key="3">
    <source>
        <dbReference type="Proteomes" id="UP000613582"/>
    </source>
</evidence>
<protein>
    <submittedName>
        <fullName evidence="2">Flp pilus assembly protein CpaB</fullName>
    </submittedName>
</protein>
<dbReference type="InterPro" id="IPR031571">
    <property type="entry name" value="RcpC_dom"/>
</dbReference>
<dbReference type="CDD" id="cd11614">
    <property type="entry name" value="SAF_CpaB_FlgA_like"/>
    <property type="match status" value="1"/>
</dbReference>
<organism evidence="2 3">
    <name type="scientific">Aquisalinus flavus</name>
    <dbReference type="NCBI Taxonomy" id="1526572"/>
    <lineage>
        <taxon>Bacteria</taxon>
        <taxon>Pseudomonadati</taxon>
        <taxon>Pseudomonadota</taxon>
        <taxon>Alphaproteobacteria</taxon>
        <taxon>Parvularculales</taxon>
        <taxon>Parvularculaceae</taxon>
        <taxon>Aquisalinus</taxon>
    </lineage>
</organism>
<sequence length="252" mass="27089">MNSGRIILLAVALVAGGAVFFLMSSGGNEPVPTAQIIPQQDAIEVEQVLVADRDFARGDRLDVEGTRWVKWPASNLPEGAITKANEEFYASLPETVARSVMVKNEPITEAKVLRPGQAGMMAALLTPGMQAVTLDVSMRQSAAGFILPGDKIDIYHTVDSDDRDGTLTSQLLYANVRVLAIDQTFAQTGEGAQPSSTVTLELVPTQVEKFLTSRENGTLSLALRSAFQPEGGDELLQETQPSEIVVIRYGQS</sequence>
<dbReference type="SMART" id="SM00858">
    <property type="entry name" value="SAF"/>
    <property type="match status" value="1"/>
</dbReference>
<evidence type="ECO:0000259" key="1">
    <source>
        <dbReference type="SMART" id="SM00858"/>
    </source>
</evidence>
<dbReference type="InterPro" id="IPR013974">
    <property type="entry name" value="SAF"/>
</dbReference>
<dbReference type="Pfam" id="PF16976">
    <property type="entry name" value="RcpC"/>
    <property type="match status" value="1"/>
</dbReference>
<name>A0A8J2V2R6_9PROT</name>
<gene>
    <name evidence="2" type="primary">ctpC</name>
    <name evidence="2" type="ORF">GCM10011342_22960</name>
</gene>
<evidence type="ECO:0000313" key="2">
    <source>
        <dbReference type="EMBL" id="GGD13603.1"/>
    </source>
</evidence>
<feature type="domain" description="SAF" evidence="1">
    <location>
        <begin position="46"/>
        <end position="113"/>
    </location>
</feature>
<dbReference type="RefSeq" id="WP_188158285.1">
    <property type="nucleotide sequence ID" value="NZ_BMGH01000001.1"/>
</dbReference>
<dbReference type="NCBIfam" id="TIGR03177">
    <property type="entry name" value="pilus_cpaB"/>
    <property type="match status" value="1"/>
</dbReference>
<reference evidence="2" key="1">
    <citation type="journal article" date="2014" name="Int. J. Syst. Evol. Microbiol.">
        <title>Complete genome sequence of Corynebacterium casei LMG S-19264T (=DSM 44701T), isolated from a smear-ripened cheese.</title>
        <authorList>
            <consortium name="US DOE Joint Genome Institute (JGI-PGF)"/>
            <person name="Walter F."/>
            <person name="Albersmeier A."/>
            <person name="Kalinowski J."/>
            <person name="Ruckert C."/>
        </authorList>
    </citation>
    <scope>NUCLEOTIDE SEQUENCE</scope>
    <source>
        <strain evidence="2">CGMCC 1.12921</strain>
    </source>
</reference>
<comment type="caution">
    <text evidence="2">The sequence shown here is derived from an EMBL/GenBank/DDBJ whole genome shotgun (WGS) entry which is preliminary data.</text>
</comment>
<dbReference type="Proteomes" id="UP000613582">
    <property type="component" value="Unassembled WGS sequence"/>
</dbReference>
<reference evidence="2" key="2">
    <citation type="submission" date="2020-09" db="EMBL/GenBank/DDBJ databases">
        <authorList>
            <person name="Sun Q."/>
            <person name="Zhou Y."/>
        </authorList>
    </citation>
    <scope>NUCLEOTIDE SEQUENCE</scope>
    <source>
        <strain evidence="2">CGMCC 1.12921</strain>
    </source>
</reference>
<keyword evidence="3" id="KW-1185">Reference proteome</keyword>
<proteinExistence type="predicted"/>
<accession>A0A8J2V2R6</accession>
<dbReference type="InterPro" id="IPR017592">
    <property type="entry name" value="Pilus_assmbl_Flp-typ_CpaB"/>
</dbReference>
<dbReference type="Pfam" id="PF08666">
    <property type="entry name" value="SAF"/>
    <property type="match status" value="1"/>
</dbReference>
<dbReference type="AlphaFoldDB" id="A0A8J2V2R6"/>